<feature type="domain" description="NodB homology" evidence="6">
    <location>
        <begin position="101"/>
        <end position="350"/>
    </location>
</feature>
<evidence type="ECO:0000313" key="7">
    <source>
        <dbReference type="EMBL" id="CAD7026239.1"/>
    </source>
</evidence>
<protein>
    <recommendedName>
        <fullName evidence="3">Chitooligosaccharide deacetylase</fullName>
    </recommendedName>
    <alternativeName>
        <fullName evidence="5">Nodulation protein B</fullName>
    </alternativeName>
</protein>
<keyword evidence="8" id="KW-1185">Reference proteome</keyword>
<dbReference type="CDD" id="cd10968">
    <property type="entry name" value="CE4_Mlr8448_like_5s"/>
    <property type="match status" value="1"/>
</dbReference>
<evidence type="ECO:0000259" key="6">
    <source>
        <dbReference type="PROSITE" id="PS51677"/>
    </source>
</evidence>
<dbReference type="PROSITE" id="PS51677">
    <property type="entry name" value="NODB"/>
    <property type="match status" value="1"/>
</dbReference>
<name>A0ABM8PF00_9HYPH</name>
<dbReference type="RefSeq" id="WP_142521516.1">
    <property type="nucleotide sequence ID" value="NZ_CABFWF030000002.1"/>
</dbReference>
<evidence type="ECO:0000256" key="2">
    <source>
        <dbReference type="ARBA" id="ARBA00010973"/>
    </source>
</evidence>
<keyword evidence="4" id="KW-0732">Signal</keyword>
<evidence type="ECO:0000256" key="3">
    <source>
        <dbReference type="ARBA" id="ARBA00020071"/>
    </source>
</evidence>
<gene>
    <name evidence="7" type="ORF">REJC140_02344</name>
</gene>
<evidence type="ECO:0000256" key="1">
    <source>
        <dbReference type="ARBA" id="ARBA00003236"/>
    </source>
</evidence>
<dbReference type="Gene3D" id="3.20.20.370">
    <property type="entry name" value="Glycoside hydrolase/deacetylase"/>
    <property type="match status" value="1"/>
</dbReference>
<comment type="similarity">
    <text evidence="2">Belongs to the polysaccharide deacetylase family.</text>
</comment>
<evidence type="ECO:0000256" key="5">
    <source>
        <dbReference type="ARBA" id="ARBA00032976"/>
    </source>
</evidence>
<dbReference type="InterPro" id="IPR051398">
    <property type="entry name" value="Polysacch_Deacetylase"/>
</dbReference>
<dbReference type="Pfam" id="PF01522">
    <property type="entry name" value="Polysacc_deac_1"/>
    <property type="match status" value="2"/>
</dbReference>
<dbReference type="PANTHER" id="PTHR34216:SF7">
    <property type="entry name" value="POLY-BETA-1,6-N-ACETYL-D-GLUCOSAMINE N-DEACETYLASE"/>
    <property type="match status" value="1"/>
</dbReference>
<dbReference type="Proteomes" id="UP000606921">
    <property type="component" value="Unassembled WGS sequence"/>
</dbReference>
<dbReference type="InterPro" id="IPR002509">
    <property type="entry name" value="NODB_dom"/>
</dbReference>
<comment type="caution">
    <text evidence="7">The sequence shown here is derived from an EMBL/GenBank/DDBJ whole genome shotgun (WGS) entry which is preliminary data.</text>
</comment>
<accession>A0ABM8PF00</accession>
<dbReference type="InterPro" id="IPR011330">
    <property type="entry name" value="Glyco_hydro/deAcase_b/a-brl"/>
</dbReference>
<comment type="function">
    <text evidence="1">Is involved in generating a small heat-stable compound (Nod), an acylated oligomer of N-acetylglucosamine, that stimulates mitosis in various plant protoplasts.</text>
</comment>
<dbReference type="EMBL" id="CABFWF030000002">
    <property type="protein sequence ID" value="CAD7026239.1"/>
    <property type="molecule type" value="Genomic_DNA"/>
</dbReference>
<organism evidence="7 8">
    <name type="scientific">Pseudorhizobium endolithicum</name>
    <dbReference type="NCBI Taxonomy" id="1191678"/>
    <lineage>
        <taxon>Bacteria</taxon>
        <taxon>Pseudomonadati</taxon>
        <taxon>Pseudomonadota</taxon>
        <taxon>Alphaproteobacteria</taxon>
        <taxon>Hyphomicrobiales</taxon>
        <taxon>Rhizobiaceae</taxon>
        <taxon>Rhizobium/Agrobacterium group</taxon>
        <taxon>Pseudorhizobium</taxon>
    </lineage>
</organism>
<evidence type="ECO:0000313" key="8">
    <source>
        <dbReference type="Proteomes" id="UP000606921"/>
    </source>
</evidence>
<reference evidence="7 8" key="1">
    <citation type="submission" date="2020-11" db="EMBL/GenBank/DDBJ databases">
        <authorList>
            <person name="Lassalle F."/>
        </authorList>
    </citation>
    <scope>NUCLEOTIDE SEQUENCE [LARGE SCALE GENOMIC DNA]</scope>
    <source>
        <strain evidence="7 8">JC140</strain>
    </source>
</reference>
<dbReference type="SUPFAM" id="SSF88713">
    <property type="entry name" value="Glycoside hydrolase/deacetylase"/>
    <property type="match status" value="1"/>
</dbReference>
<sequence>MGGGLKALLKRRGKRLAIAGALEVAGLLSRTGLMRGARGRGAIFTLHHVRPADTPSFAANKHLEVTPEFLDVSIRTLRAEGYEFIPLEKVPARLLSPELRPFAVFTLDDGYRNNAEHALPVFERHGVPFTIFATRGFAERTRSLWWETLGSLLGRLNAARFDFGGGEEELDLSSEALKLRAFERFAGFVATEDEDAAVARIDAFSREHGLDPLKLTADLIMDADELRRIASHPLASLGAHTLSHRATARLPADEAGREMQQSADWLQSLTGNRPPALAYPYGFPAAVSPRDTRIAQELGFTVAVTTQPGTIDETWTDQLTGLPRISLNGHFQHARYVSALASGIPFAFSR</sequence>
<dbReference type="PANTHER" id="PTHR34216">
    <property type="match status" value="1"/>
</dbReference>
<evidence type="ECO:0000256" key="4">
    <source>
        <dbReference type="ARBA" id="ARBA00022729"/>
    </source>
</evidence>
<proteinExistence type="inferred from homology"/>